<dbReference type="GO" id="GO:0051301">
    <property type="term" value="P:cell division"/>
    <property type="evidence" value="ECO:0007669"/>
    <property type="project" value="UniProtKB-KW"/>
</dbReference>
<dbReference type="OrthoDB" id="9800958at2"/>
<dbReference type="PANTHER" id="PTHR43024">
    <property type="entry name" value="UDP-N-ACETYLMURAMOYL-TRIPEPTIDE--D-ALANYL-D-ALANINE LIGASE"/>
    <property type="match status" value="1"/>
</dbReference>
<feature type="compositionally biased region" description="Polar residues" evidence="12">
    <location>
        <begin position="486"/>
        <end position="504"/>
    </location>
</feature>
<evidence type="ECO:0000313" key="17">
    <source>
        <dbReference type="Proteomes" id="UP000245680"/>
    </source>
</evidence>
<comment type="subcellular location">
    <subcellularLocation>
        <location evidence="10 11">Cytoplasm</location>
    </subcellularLocation>
</comment>
<dbReference type="GO" id="GO:0047480">
    <property type="term" value="F:UDP-N-acetylmuramoyl-tripeptide-D-alanyl-D-alanine ligase activity"/>
    <property type="evidence" value="ECO:0007669"/>
    <property type="project" value="UniProtKB-UniRule"/>
</dbReference>
<dbReference type="EC" id="6.3.2.10" evidence="10 11"/>
<dbReference type="SUPFAM" id="SSF63418">
    <property type="entry name" value="MurE/MurF N-terminal domain"/>
    <property type="match status" value="1"/>
</dbReference>
<dbReference type="GO" id="GO:0009252">
    <property type="term" value="P:peptidoglycan biosynthetic process"/>
    <property type="evidence" value="ECO:0007669"/>
    <property type="project" value="UniProtKB-UniRule"/>
</dbReference>
<keyword evidence="3 10" id="KW-0132">Cell division</keyword>
<gene>
    <name evidence="10" type="primary">murF</name>
    <name evidence="16" type="ORF">DKT77_16200</name>
</gene>
<keyword evidence="1 10" id="KW-0963">Cytoplasm</keyword>
<evidence type="ECO:0000259" key="14">
    <source>
        <dbReference type="Pfam" id="PF02875"/>
    </source>
</evidence>
<comment type="similarity">
    <text evidence="10">Belongs to the MurCDEF family. MurF subfamily.</text>
</comment>
<comment type="function">
    <text evidence="10 11">Involved in cell wall formation. Catalyzes the final step in the synthesis of UDP-N-acetylmuramoyl-pentapeptide, the precursor of murein.</text>
</comment>
<dbReference type="Gene3D" id="3.40.1190.10">
    <property type="entry name" value="Mur-like, catalytic domain"/>
    <property type="match status" value="1"/>
</dbReference>
<evidence type="ECO:0000256" key="4">
    <source>
        <dbReference type="ARBA" id="ARBA00022741"/>
    </source>
</evidence>
<comment type="pathway">
    <text evidence="10 11">Cell wall biogenesis; peptidoglycan biosynthesis.</text>
</comment>
<protein>
    <recommendedName>
        <fullName evidence="10 11">UDP-N-acetylmuramoyl-tripeptide--D-alanyl-D-alanine ligase</fullName>
        <ecNumber evidence="10 11">6.3.2.10</ecNumber>
    </recommendedName>
    <alternativeName>
        <fullName evidence="10">D-alanyl-D-alanine-adding enzyme</fullName>
    </alternativeName>
</protein>
<keyword evidence="9 10" id="KW-0961">Cell wall biogenesis/degradation</keyword>
<dbReference type="AlphaFoldDB" id="A0A2V2L8V9"/>
<dbReference type="Pfam" id="PF08245">
    <property type="entry name" value="Mur_ligase_M"/>
    <property type="match status" value="1"/>
</dbReference>
<evidence type="ECO:0000256" key="9">
    <source>
        <dbReference type="ARBA" id="ARBA00023316"/>
    </source>
</evidence>
<evidence type="ECO:0000256" key="10">
    <source>
        <dbReference type="HAMAP-Rule" id="MF_02019"/>
    </source>
</evidence>
<comment type="caution">
    <text evidence="16">The sequence shown here is derived from an EMBL/GenBank/DDBJ whole genome shotgun (WGS) entry which is preliminary data.</text>
</comment>
<dbReference type="SUPFAM" id="SSF53244">
    <property type="entry name" value="MurD-like peptide ligases, peptide-binding domain"/>
    <property type="match status" value="1"/>
</dbReference>
<evidence type="ECO:0000256" key="1">
    <source>
        <dbReference type="ARBA" id="ARBA00022490"/>
    </source>
</evidence>
<dbReference type="InterPro" id="IPR013221">
    <property type="entry name" value="Mur_ligase_cen"/>
</dbReference>
<comment type="catalytic activity">
    <reaction evidence="10 11">
        <text>D-alanyl-D-alanine + UDP-N-acetyl-alpha-D-muramoyl-L-alanyl-gamma-D-glutamyl-meso-2,6-diaminopimelate + ATP = UDP-N-acetyl-alpha-D-muramoyl-L-alanyl-gamma-D-glutamyl-meso-2,6-diaminopimeloyl-D-alanyl-D-alanine + ADP + phosphate + H(+)</text>
        <dbReference type="Rhea" id="RHEA:28374"/>
        <dbReference type="ChEBI" id="CHEBI:15378"/>
        <dbReference type="ChEBI" id="CHEBI:30616"/>
        <dbReference type="ChEBI" id="CHEBI:43474"/>
        <dbReference type="ChEBI" id="CHEBI:57822"/>
        <dbReference type="ChEBI" id="CHEBI:61386"/>
        <dbReference type="ChEBI" id="CHEBI:83905"/>
        <dbReference type="ChEBI" id="CHEBI:456216"/>
        <dbReference type="EC" id="6.3.2.10"/>
    </reaction>
</comment>
<dbReference type="GO" id="GO:0008360">
    <property type="term" value="P:regulation of cell shape"/>
    <property type="evidence" value="ECO:0007669"/>
    <property type="project" value="UniProtKB-KW"/>
</dbReference>
<dbReference type="UniPathway" id="UPA00219"/>
<evidence type="ECO:0000256" key="6">
    <source>
        <dbReference type="ARBA" id="ARBA00022960"/>
    </source>
</evidence>
<dbReference type="Gene3D" id="3.40.1390.10">
    <property type="entry name" value="MurE/MurF, N-terminal domain"/>
    <property type="match status" value="1"/>
</dbReference>
<reference evidence="16 17" key="1">
    <citation type="submission" date="2018-05" db="EMBL/GenBank/DDBJ databases">
        <title>Rhodobacteraceae gen. nov., sp. nov. isolated from sea water.</title>
        <authorList>
            <person name="Ren Y."/>
        </authorList>
    </citation>
    <scope>NUCLEOTIDE SEQUENCE [LARGE SCALE GENOMIC DNA]</scope>
    <source>
        <strain evidence="16 17">TG-679</strain>
    </source>
</reference>
<evidence type="ECO:0000259" key="15">
    <source>
        <dbReference type="Pfam" id="PF08245"/>
    </source>
</evidence>
<evidence type="ECO:0000259" key="13">
    <source>
        <dbReference type="Pfam" id="PF01225"/>
    </source>
</evidence>
<feature type="region of interest" description="Disordered" evidence="12">
    <location>
        <begin position="468"/>
        <end position="504"/>
    </location>
</feature>
<dbReference type="InterPro" id="IPR051046">
    <property type="entry name" value="MurCDEF_CellWall_CoF430Synth"/>
</dbReference>
<dbReference type="HAMAP" id="MF_02019">
    <property type="entry name" value="MurF"/>
    <property type="match status" value="1"/>
</dbReference>
<feature type="domain" description="Mur ligase central" evidence="15">
    <location>
        <begin position="108"/>
        <end position="296"/>
    </location>
</feature>
<dbReference type="GO" id="GO:0008766">
    <property type="term" value="F:UDP-N-acetylmuramoylalanyl-D-glutamyl-2,6-diaminopimelate-D-alanyl-D-alanine ligase activity"/>
    <property type="evidence" value="ECO:0007669"/>
    <property type="project" value="RHEA"/>
</dbReference>
<feature type="binding site" evidence="10">
    <location>
        <begin position="110"/>
        <end position="116"/>
    </location>
    <ligand>
        <name>ATP</name>
        <dbReference type="ChEBI" id="CHEBI:30616"/>
    </ligand>
</feature>
<dbReference type="RefSeq" id="WP_109812706.1">
    <property type="nucleotide sequence ID" value="NZ_QGKU01000048.1"/>
</dbReference>
<keyword evidence="5 10" id="KW-0067">ATP-binding</keyword>
<dbReference type="Pfam" id="PF02875">
    <property type="entry name" value="Mur_ligase_C"/>
    <property type="match status" value="1"/>
</dbReference>
<dbReference type="NCBIfam" id="TIGR01143">
    <property type="entry name" value="murF"/>
    <property type="match status" value="1"/>
</dbReference>
<keyword evidence="6 10" id="KW-0133">Cell shape</keyword>
<evidence type="ECO:0000256" key="3">
    <source>
        <dbReference type="ARBA" id="ARBA00022618"/>
    </source>
</evidence>
<organism evidence="16 17">
    <name type="scientific">Meridianimarinicoccus roseus</name>
    <dbReference type="NCBI Taxonomy" id="2072018"/>
    <lineage>
        <taxon>Bacteria</taxon>
        <taxon>Pseudomonadati</taxon>
        <taxon>Pseudomonadota</taxon>
        <taxon>Alphaproteobacteria</taxon>
        <taxon>Rhodobacterales</taxon>
        <taxon>Paracoccaceae</taxon>
        <taxon>Meridianimarinicoccus</taxon>
    </lineage>
</organism>
<proteinExistence type="inferred from homology"/>
<evidence type="ECO:0000256" key="5">
    <source>
        <dbReference type="ARBA" id="ARBA00022840"/>
    </source>
</evidence>
<keyword evidence="8 10" id="KW-0131">Cell cycle</keyword>
<dbReference type="GO" id="GO:0071555">
    <property type="term" value="P:cell wall organization"/>
    <property type="evidence" value="ECO:0007669"/>
    <property type="project" value="UniProtKB-KW"/>
</dbReference>
<sequence>MTAALWTAAEAAAATGGHTVGDWQAVGLSIDTRSIAPGEMFIALKDARDGHDYVADALAKGAAAALVSRRPDGVPADAPLLVVPDVQAGLEALARAARARTRAMVVAVTGSVGKTSTKEMLRAALAPLGRVHAAEKSFNNHWGVPLTLARCPADADFAVIEIGMNHPGEIAPLAALARPDVALVTTVAAAHLEAFDDGLDGIAREKASIFTGLAQGGIAVLNGDLDTTPILVVGAGEAPVLRFGIGPDCDARLADLSVQAGRTVAHAWIEGQAVPVILNTAGRHFAMNALGALCAVHALGLDPVRAARGLARWQPPGGRGTLERVVLDEGSGAGFALIDDAYNANPTSVGAALEVLALHAPESGGRRVAVLGDMLELGPDEAALHAALADHPAMAAVDVVHCAGPRMAHLWAALPEARRGQRVAEAAALTDRLPEIAAPGDVVLVKGSLGARLGPVVAALRALGRAAAPGARRAGKIGTPDLDTSGPDTSGPDTSGPDTSGKTI</sequence>
<evidence type="ECO:0000256" key="12">
    <source>
        <dbReference type="SAM" id="MobiDB-lite"/>
    </source>
</evidence>
<dbReference type="Pfam" id="PF01225">
    <property type="entry name" value="Mur_ligase"/>
    <property type="match status" value="1"/>
</dbReference>
<dbReference type="InterPro" id="IPR004101">
    <property type="entry name" value="Mur_ligase_C"/>
</dbReference>
<evidence type="ECO:0000256" key="8">
    <source>
        <dbReference type="ARBA" id="ARBA00023306"/>
    </source>
</evidence>
<feature type="domain" description="Mur ligase C-terminal" evidence="14">
    <location>
        <begin position="333"/>
        <end position="448"/>
    </location>
</feature>
<dbReference type="InterPro" id="IPR036565">
    <property type="entry name" value="Mur-like_cat_sf"/>
</dbReference>
<dbReference type="SUPFAM" id="SSF53623">
    <property type="entry name" value="MurD-like peptide ligases, catalytic domain"/>
    <property type="match status" value="1"/>
</dbReference>
<feature type="domain" description="Mur ligase N-terminal catalytic" evidence="13">
    <location>
        <begin position="27"/>
        <end position="96"/>
    </location>
</feature>
<accession>A0A2V2L8V9</accession>
<keyword evidence="2 10" id="KW-0436">Ligase</keyword>
<dbReference type="InterPro" id="IPR036615">
    <property type="entry name" value="Mur_ligase_C_dom_sf"/>
</dbReference>
<dbReference type="GO" id="GO:0005737">
    <property type="term" value="C:cytoplasm"/>
    <property type="evidence" value="ECO:0007669"/>
    <property type="project" value="UniProtKB-SubCell"/>
</dbReference>
<dbReference type="GO" id="GO:0005524">
    <property type="term" value="F:ATP binding"/>
    <property type="evidence" value="ECO:0007669"/>
    <property type="project" value="UniProtKB-UniRule"/>
</dbReference>
<evidence type="ECO:0000256" key="11">
    <source>
        <dbReference type="RuleBase" id="RU004136"/>
    </source>
</evidence>
<keyword evidence="7 10" id="KW-0573">Peptidoglycan synthesis</keyword>
<dbReference type="InterPro" id="IPR035911">
    <property type="entry name" value="MurE/MurF_N"/>
</dbReference>
<dbReference type="Proteomes" id="UP000245680">
    <property type="component" value="Unassembled WGS sequence"/>
</dbReference>
<keyword evidence="17" id="KW-1185">Reference proteome</keyword>
<evidence type="ECO:0000256" key="7">
    <source>
        <dbReference type="ARBA" id="ARBA00022984"/>
    </source>
</evidence>
<name>A0A2V2L8V9_9RHOB</name>
<evidence type="ECO:0000313" key="16">
    <source>
        <dbReference type="EMBL" id="PWR01665.1"/>
    </source>
</evidence>
<evidence type="ECO:0000256" key="2">
    <source>
        <dbReference type="ARBA" id="ARBA00022598"/>
    </source>
</evidence>
<keyword evidence="4 10" id="KW-0547">Nucleotide-binding</keyword>
<dbReference type="EMBL" id="QGKU01000048">
    <property type="protein sequence ID" value="PWR01665.1"/>
    <property type="molecule type" value="Genomic_DNA"/>
</dbReference>
<dbReference type="InterPro" id="IPR000713">
    <property type="entry name" value="Mur_ligase_N"/>
</dbReference>
<dbReference type="Gene3D" id="3.90.190.20">
    <property type="entry name" value="Mur ligase, C-terminal domain"/>
    <property type="match status" value="1"/>
</dbReference>
<dbReference type="InterPro" id="IPR005863">
    <property type="entry name" value="UDP-N-AcMur_synth"/>
</dbReference>
<dbReference type="PANTHER" id="PTHR43024:SF1">
    <property type="entry name" value="UDP-N-ACETYLMURAMOYL-TRIPEPTIDE--D-ALANYL-D-ALANINE LIGASE"/>
    <property type="match status" value="1"/>
</dbReference>